<organism evidence="3 4">
    <name type="scientific">Carya illinoinensis</name>
    <name type="common">Pecan</name>
    <dbReference type="NCBI Taxonomy" id="32201"/>
    <lineage>
        <taxon>Eukaryota</taxon>
        <taxon>Viridiplantae</taxon>
        <taxon>Streptophyta</taxon>
        <taxon>Embryophyta</taxon>
        <taxon>Tracheophyta</taxon>
        <taxon>Spermatophyta</taxon>
        <taxon>Magnoliopsida</taxon>
        <taxon>eudicotyledons</taxon>
        <taxon>Gunneridae</taxon>
        <taxon>Pentapetalae</taxon>
        <taxon>rosids</taxon>
        <taxon>fabids</taxon>
        <taxon>Fagales</taxon>
        <taxon>Juglandaceae</taxon>
        <taxon>Carya</taxon>
    </lineage>
</organism>
<evidence type="ECO:0000313" key="4">
    <source>
        <dbReference type="Proteomes" id="UP000811246"/>
    </source>
</evidence>
<feature type="domain" description="DUF3741" evidence="2">
    <location>
        <begin position="105"/>
        <end position="122"/>
    </location>
</feature>
<evidence type="ECO:0000256" key="1">
    <source>
        <dbReference type="SAM" id="MobiDB-lite"/>
    </source>
</evidence>
<name>A0A922DAD4_CARIL</name>
<comment type="caution">
    <text evidence="3">The sequence shown here is derived from an EMBL/GenBank/DDBJ whole genome shotgun (WGS) entry which is preliminary data.</text>
</comment>
<evidence type="ECO:0000313" key="3">
    <source>
        <dbReference type="EMBL" id="KAG6678058.1"/>
    </source>
</evidence>
<feature type="region of interest" description="Disordered" evidence="1">
    <location>
        <begin position="260"/>
        <end position="287"/>
    </location>
</feature>
<dbReference type="Proteomes" id="UP000811246">
    <property type="component" value="Chromosome 14"/>
</dbReference>
<accession>A0A922DAD4</accession>
<evidence type="ECO:0000259" key="2">
    <source>
        <dbReference type="Pfam" id="PF14383"/>
    </source>
</evidence>
<feature type="compositionally biased region" description="Basic and acidic residues" evidence="1">
    <location>
        <begin position="371"/>
        <end position="397"/>
    </location>
</feature>
<feature type="compositionally biased region" description="Low complexity" evidence="1">
    <location>
        <begin position="274"/>
        <end position="283"/>
    </location>
</feature>
<gene>
    <name evidence="3" type="ORF">I3842_14G061300</name>
</gene>
<dbReference type="EMBL" id="CM031838">
    <property type="protein sequence ID" value="KAG6678058.1"/>
    <property type="molecule type" value="Genomic_DNA"/>
</dbReference>
<dbReference type="PANTHER" id="PTHR35499">
    <property type="entry name" value="OS05G0128300 PROTEIN"/>
    <property type="match status" value="1"/>
</dbReference>
<dbReference type="InterPro" id="IPR032795">
    <property type="entry name" value="DUF3741-assoc"/>
</dbReference>
<dbReference type="PANTHER" id="PTHR35499:SF1">
    <property type="entry name" value="DUF3741 DOMAIN-CONTAINING PROTEIN"/>
    <property type="match status" value="1"/>
</dbReference>
<sequence length="474" mass="52769">MNLLFLLQLESSNSIEQIHCLHCSNMNSLSYCPSYSSCSSTTTFDATICNSKSATAGCLAGILRRILCSGKLPAHPSDHIREAASVVCDEDRELKAREKIETAATPGIVARMMGLESMPDANWVHKRSDPNSISRSQSMNSENHLAGFDPMQGQHRRVKSTLSFREIPTFLELENENFLILSFENGGGSKEFRSKGRKSELGLGELRQRRAERCKTGENKAGRLQEMKNNNCYKGEQGSEKKVLDNLKEREKCSKRIPDKPIAKVGNKGKAKGSTISPSPSKSSNEKAHVAMEVVKTPIPSNHKEVLNTGRPIKKKKKISPCVVQKVEFECGSEDSSPVSVLDSGHFLFDPAFPTPEEDSNLADSKSRRKLSPELENCKQPSPRKDRTLTGDEPRTKKIEGKYQGTKNKDCHSENYEEMWVEILRLTGEELVGSNWEYRGMGNHGHLEGIGANFELEILDQLLVELVGQLARHP</sequence>
<feature type="region of interest" description="Disordered" evidence="1">
    <location>
        <begin position="352"/>
        <end position="397"/>
    </location>
</feature>
<dbReference type="AlphaFoldDB" id="A0A922DAD4"/>
<reference evidence="3" key="1">
    <citation type="submission" date="2021-01" db="EMBL/GenBank/DDBJ databases">
        <authorList>
            <person name="Lovell J.T."/>
            <person name="Bentley N."/>
            <person name="Bhattarai G."/>
            <person name="Jenkins J.W."/>
            <person name="Sreedasyam A."/>
            <person name="Alarcon Y."/>
            <person name="Bock C."/>
            <person name="Boston L."/>
            <person name="Carlson J."/>
            <person name="Cervantes K."/>
            <person name="Clermont K."/>
            <person name="Krom N."/>
            <person name="Kubenka K."/>
            <person name="Mamidi S."/>
            <person name="Mattison C."/>
            <person name="Monteros M."/>
            <person name="Pisani C."/>
            <person name="Plott C."/>
            <person name="Rajasekar S."/>
            <person name="Rhein H.S."/>
            <person name="Rohla C."/>
            <person name="Song M."/>
            <person name="Hilaire R.S."/>
            <person name="Shu S."/>
            <person name="Wells L."/>
            <person name="Wang X."/>
            <person name="Webber J."/>
            <person name="Heerema R.J."/>
            <person name="Klein P."/>
            <person name="Conner P."/>
            <person name="Grauke L."/>
            <person name="Grimwood J."/>
            <person name="Schmutz J."/>
            <person name="Randall J.J."/>
        </authorList>
    </citation>
    <scope>NUCLEOTIDE SEQUENCE</scope>
    <source>
        <tissue evidence="3">Leaf</tissue>
    </source>
</reference>
<dbReference type="Pfam" id="PF14383">
    <property type="entry name" value="VARLMGL"/>
    <property type="match status" value="1"/>
</dbReference>
<protein>
    <recommendedName>
        <fullName evidence="2">DUF3741 domain-containing protein</fullName>
    </recommendedName>
</protein>
<proteinExistence type="predicted"/>